<dbReference type="InterPro" id="IPR046960">
    <property type="entry name" value="PPR_At4g14850-like_plant"/>
</dbReference>
<dbReference type="InterPro" id="IPR046848">
    <property type="entry name" value="E_motif"/>
</dbReference>
<dbReference type="Pfam" id="PF20431">
    <property type="entry name" value="E_motif"/>
    <property type="match status" value="1"/>
</dbReference>
<evidence type="ECO:0000313" key="2">
    <source>
        <dbReference type="Proteomes" id="UP000541444"/>
    </source>
</evidence>
<dbReference type="InterPro" id="IPR011990">
    <property type="entry name" value="TPR-like_helical_dom_sf"/>
</dbReference>
<evidence type="ECO:0000313" key="1">
    <source>
        <dbReference type="EMBL" id="KAF6141462.1"/>
    </source>
</evidence>
<organism evidence="1 2">
    <name type="scientific">Kingdonia uniflora</name>
    <dbReference type="NCBI Taxonomy" id="39325"/>
    <lineage>
        <taxon>Eukaryota</taxon>
        <taxon>Viridiplantae</taxon>
        <taxon>Streptophyta</taxon>
        <taxon>Embryophyta</taxon>
        <taxon>Tracheophyta</taxon>
        <taxon>Spermatophyta</taxon>
        <taxon>Magnoliopsida</taxon>
        <taxon>Ranunculales</taxon>
        <taxon>Circaeasteraceae</taxon>
        <taxon>Kingdonia</taxon>
    </lineage>
</organism>
<dbReference type="GO" id="GO:0003723">
    <property type="term" value="F:RNA binding"/>
    <property type="evidence" value="ECO:0007669"/>
    <property type="project" value="InterPro"/>
</dbReference>
<dbReference type="PANTHER" id="PTHR47926:SF487">
    <property type="entry name" value="REPEAT (TPR)-LIKE SUPERFAMILY PROTEIN, PUTATIVE-RELATED"/>
    <property type="match status" value="1"/>
</dbReference>
<dbReference type="Proteomes" id="UP000541444">
    <property type="component" value="Unassembled WGS sequence"/>
</dbReference>
<protein>
    <submittedName>
        <fullName evidence="1">Uncharacterized protein</fullName>
    </submittedName>
</protein>
<sequence length="180" mass="20069">MVRKFEAPASPICLTQTRNKSDLFFSAKMVSAGIRPNSYTISGLLPACATVADLIYGKEIHGYALVLAIEEDVFISTKNTACCHAGMIDVGQHIFHLMSEEHGIEQRLEQYECLVDLIGRVEITAKHVFELEPKSAGSFLLMLSLYADNGNWGDPKRLKKVMMKKSLRRNVRCSFIGITT</sequence>
<accession>A0A7J7LFV2</accession>
<proteinExistence type="predicted"/>
<keyword evidence="2" id="KW-1185">Reference proteome</keyword>
<name>A0A7J7LFV2_9MAGN</name>
<dbReference type="PANTHER" id="PTHR47926">
    <property type="entry name" value="PENTATRICOPEPTIDE REPEAT-CONTAINING PROTEIN"/>
    <property type="match status" value="1"/>
</dbReference>
<dbReference type="GO" id="GO:0009451">
    <property type="term" value="P:RNA modification"/>
    <property type="evidence" value="ECO:0007669"/>
    <property type="project" value="InterPro"/>
</dbReference>
<dbReference type="AlphaFoldDB" id="A0A7J7LFV2"/>
<dbReference type="Gene3D" id="1.25.40.10">
    <property type="entry name" value="Tetratricopeptide repeat domain"/>
    <property type="match status" value="1"/>
</dbReference>
<dbReference type="OrthoDB" id="185373at2759"/>
<gene>
    <name evidence="1" type="ORF">GIB67_021278</name>
</gene>
<reference evidence="1 2" key="1">
    <citation type="journal article" date="2020" name="IScience">
        <title>Genome Sequencing of the Endangered Kingdonia uniflora (Circaeasteraceae, Ranunculales) Reveals Potential Mechanisms of Evolutionary Specialization.</title>
        <authorList>
            <person name="Sun Y."/>
            <person name="Deng T."/>
            <person name="Zhang A."/>
            <person name="Moore M.J."/>
            <person name="Landis J.B."/>
            <person name="Lin N."/>
            <person name="Zhang H."/>
            <person name="Zhang X."/>
            <person name="Huang J."/>
            <person name="Zhang X."/>
            <person name="Sun H."/>
            <person name="Wang H."/>
        </authorList>
    </citation>
    <scope>NUCLEOTIDE SEQUENCE [LARGE SCALE GENOMIC DNA]</scope>
    <source>
        <strain evidence="1">TB1705</strain>
        <tissue evidence="1">Leaf</tissue>
    </source>
</reference>
<comment type="caution">
    <text evidence="1">The sequence shown here is derived from an EMBL/GenBank/DDBJ whole genome shotgun (WGS) entry which is preliminary data.</text>
</comment>
<dbReference type="EMBL" id="JACGCM010002327">
    <property type="protein sequence ID" value="KAF6141462.1"/>
    <property type="molecule type" value="Genomic_DNA"/>
</dbReference>